<protein>
    <submittedName>
        <fullName evidence="2">Uncharacterized protein</fullName>
    </submittedName>
</protein>
<accession>A0ABY4LEX2</accession>
<gene>
    <name evidence="2" type="ORF">M1B72_02230</name>
</gene>
<name>A0ABY4LEX2_9BACT</name>
<organism evidence="2 3">
    <name type="scientific">Geomonas paludis</name>
    <dbReference type="NCBI Taxonomy" id="2740185"/>
    <lineage>
        <taxon>Bacteria</taxon>
        <taxon>Pseudomonadati</taxon>
        <taxon>Thermodesulfobacteriota</taxon>
        <taxon>Desulfuromonadia</taxon>
        <taxon>Geobacterales</taxon>
        <taxon>Geobacteraceae</taxon>
        <taxon>Geomonas</taxon>
    </lineage>
</organism>
<keyword evidence="1" id="KW-0472">Membrane</keyword>
<sequence length="126" mass="14800">MNDKTTLMISWILLTMLIPTFLWNMTAGMAVGFIVAIIRWDELRFAEKAIINSKEFYWIGALVWWVVLAIIYLILKTSGSLSTEAIDQQGKVLMLLMSLPFLPKIVRHEYRLFVSIRNDWNNRTRY</sequence>
<dbReference type="RefSeq" id="WP_183349206.1">
    <property type="nucleotide sequence ID" value="NZ_BLXY01000008.1"/>
</dbReference>
<keyword evidence="3" id="KW-1185">Reference proteome</keyword>
<dbReference type="Proteomes" id="UP000831485">
    <property type="component" value="Chromosome"/>
</dbReference>
<keyword evidence="1" id="KW-0812">Transmembrane</keyword>
<feature type="transmembrane region" description="Helical" evidence="1">
    <location>
        <begin position="56"/>
        <end position="75"/>
    </location>
</feature>
<proteinExistence type="predicted"/>
<reference evidence="2" key="1">
    <citation type="submission" date="2022-04" db="EMBL/GenBank/DDBJ databases">
        <authorList>
            <person name="Liu G."/>
        </authorList>
    </citation>
    <scope>NUCLEOTIDE SEQUENCE</scope>
    <source>
        <strain evidence="2">RG22</strain>
    </source>
</reference>
<evidence type="ECO:0000313" key="2">
    <source>
        <dbReference type="EMBL" id="UPU36541.1"/>
    </source>
</evidence>
<keyword evidence="1" id="KW-1133">Transmembrane helix</keyword>
<feature type="transmembrane region" description="Helical" evidence="1">
    <location>
        <begin position="12"/>
        <end position="36"/>
    </location>
</feature>
<evidence type="ECO:0000313" key="3">
    <source>
        <dbReference type="Proteomes" id="UP000831485"/>
    </source>
</evidence>
<evidence type="ECO:0000256" key="1">
    <source>
        <dbReference type="SAM" id="Phobius"/>
    </source>
</evidence>
<dbReference type="EMBL" id="CP096574">
    <property type="protein sequence ID" value="UPU36541.1"/>
    <property type="molecule type" value="Genomic_DNA"/>
</dbReference>